<reference evidence="3 4" key="1">
    <citation type="submission" date="2024-01" db="EMBL/GenBank/DDBJ databases">
        <title>The genomes of 5 underutilized Papilionoideae crops provide insights into root nodulation and disease resistanc.</title>
        <authorList>
            <person name="Jiang F."/>
        </authorList>
    </citation>
    <scope>NUCLEOTIDE SEQUENCE [LARGE SCALE GENOMIC DNA]</scope>
    <source>
        <strain evidence="3">DUOXIRENSHENG_FW03</strain>
        <tissue evidence="3">Leaves</tissue>
    </source>
</reference>
<accession>A0AAN9SV29</accession>
<dbReference type="Proteomes" id="UP001386955">
    <property type="component" value="Unassembled WGS sequence"/>
</dbReference>
<comment type="caution">
    <text evidence="3">The sequence shown here is derived from an EMBL/GenBank/DDBJ whole genome shotgun (WGS) entry which is preliminary data.</text>
</comment>
<feature type="region of interest" description="Disordered" evidence="1">
    <location>
        <begin position="1"/>
        <end position="21"/>
    </location>
</feature>
<dbReference type="EMBL" id="JAYMYS010000002">
    <property type="protein sequence ID" value="KAK7405185.1"/>
    <property type="molecule type" value="Genomic_DNA"/>
</dbReference>
<gene>
    <name evidence="3" type="ORF">VNO78_06384</name>
</gene>
<organism evidence="3 4">
    <name type="scientific">Psophocarpus tetragonolobus</name>
    <name type="common">Winged bean</name>
    <name type="synonym">Dolichos tetragonolobus</name>
    <dbReference type="NCBI Taxonomy" id="3891"/>
    <lineage>
        <taxon>Eukaryota</taxon>
        <taxon>Viridiplantae</taxon>
        <taxon>Streptophyta</taxon>
        <taxon>Embryophyta</taxon>
        <taxon>Tracheophyta</taxon>
        <taxon>Spermatophyta</taxon>
        <taxon>Magnoliopsida</taxon>
        <taxon>eudicotyledons</taxon>
        <taxon>Gunneridae</taxon>
        <taxon>Pentapetalae</taxon>
        <taxon>rosids</taxon>
        <taxon>fabids</taxon>
        <taxon>Fabales</taxon>
        <taxon>Fabaceae</taxon>
        <taxon>Papilionoideae</taxon>
        <taxon>50 kb inversion clade</taxon>
        <taxon>NPAAA clade</taxon>
        <taxon>indigoferoid/millettioid clade</taxon>
        <taxon>Phaseoleae</taxon>
        <taxon>Psophocarpus</taxon>
    </lineage>
</organism>
<name>A0AAN9SV29_PSOTE</name>
<protein>
    <submittedName>
        <fullName evidence="3">Uncharacterized protein</fullName>
    </submittedName>
</protein>
<keyword evidence="2" id="KW-0472">Membrane</keyword>
<sequence length="163" mass="18467">MYTRRHSTSSARLSTRPQVHPSALSLQCTPRHLASSACLYTQPRVHVLTLGLKCTLRHSVSSAPFDTQSRVHPSALNLNCTLRHLASSARLDTQPQVYKTRFPSRPTSPDVWYARKAKINRAKRENIGKTQIIFSEARNNDISFFVFFLLCFGDTFFIANITT</sequence>
<evidence type="ECO:0000313" key="3">
    <source>
        <dbReference type="EMBL" id="KAK7405185.1"/>
    </source>
</evidence>
<feature type="transmembrane region" description="Helical" evidence="2">
    <location>
        <begin position="142"/>
        <end position="161"/>
    </location>
</feature>
<feature type="compositionally biased region" description="Polar residues" evidence="1">
    <location>
        <begin position="8"/>
        <end position="17"/>
    </location>
</feature>
<proteinExistence type="predicted"/>
<dbReference type="AlphaFoldDB" id="A0AAN9SV29"/>
<keyword evidence="2" id="KW-1133">Transmembrane helix</keyword>
<evidence type="ECO:0000256" key="1">
    <source>
        <dbReference type="SAM" id="MobiDB-lite"/>
    </source>
</evidence>
<keyword evidence="4" id="KW-1185">Reference proteome</keyword>
<keyword evidence="2" id="KW-0812">Transmembrane</keyword>
<evidence type="ECO:0000256" key="2">
    <source>
        <dbReference type="SAM" id="Phobius"/>
    </source>
</evidence>
<evidence type="ECO:0000313" key="4">
    <source>
        <dbReference type="Proteomes" id="UP001386955"/>
    </source>
</evidence>